<comment type="caution">
    <text evidence="2">The sequence shown here is derived from an EMBL/GenBank/DDBJ whole genome shotgun (WGS) entry which is preliminary data.</text>
</comment>
<sequence>MLIRHFQRTLLVAAVLVSTTAAAQSARESFSVAESRKAILDTLPHPKGTKFRQLFLSEHGDSKVTLCGEINAKDRAGAYLGFRRFMVDDLGESMRDPMDTAAGSWQQSIFDRVYQRACSDRFKDVK</sequence>
<accession>A0A7X0U8K7</accession>
<dbReference type="Proteomes" id="UP000575083">
    <property type="component" value="Unassembled WGS sequence"/>
</dbReference>
<gene>
    <name evidence="2" type="ORF">HNP48_001234</name>
</gene>
<evidence type="ECO:0000313" key="3">
    <source>
        <dbReference type="Proteomes" id="UP000575083"/>
    </source>
</evidence>
<dbReference type="RefSeq" id="WP_184855995.1">
    <property type="nucleotide sequence ID" value="NZ_JACHLK010000002.1"/>
</dbReference>
<protein>
    <submittedName>
        <fullName evidence="2">Uncharacterized protein</fullName>
    </submittedName>
</protein>
<evidence type="ECO:0000313" key="2">
    <source>
        <dbReference type="EMBL" id="MBB6558570.1"/>
    </source>
</evidence>
<organism evidence="2 3">
    <name type="scientific">Acidovorax soli</name>
    <dbReference type="NCBI Taxonomy" id="592050"/>
    <lineage>
        <taxon>Bacteria</taxon>
        <taxon>Pseudomonadati</taxon>
        <taxon>Pseudomonadota</taxon>
        <taxon>Betaproteobacteria</taxon>
        <taxon>Burkholderiales</taxon>
        <taxon>Comamonadaceae</taxon>
        <taxon>Acidovorax</taxon>
    </lineage>
</organism>
<feature type="chain" id="PRO_5030697739" evidence="1">
    <location>
        <begin position="24"/>
        <end position="126"/>
    </location>
</feature>
<name>A0A7X0U8K7_9BURK</name>
<dbReference type="AlphaFoldDB" id="A0A7X0U8K7"/>
<feature type="signal peptide" evidence="1">
    <location>
        <begin position="1"/>
        <end position="23"/>
    </location>
</feature>
<evidence type="ECO:0000256" key="1">
    <source>
        <dbReference type="SAM" id="SignalP"/>
    </source>
</evidence>
<dbReference type="EMBL" id="JACHLK010000002">
    <property type="protein sequence ID" value="MBB6558570.1"/>
    <property type="molecule type" value="Genomic_DNA"/>
</dbReference>
<reference evidence="2 3" key="1">
    <citation type="submission" date="2020-08" db="EMBL/GenBank/DDBJ databases">
        <title>Functional genomics of gut bacteria from endangered species of beetles.</title>
        <authorList>
            <person name="Carlos-Shanley C."/>
        </authorList>
    </citation>
    <scope>NUCLEOTIDE SEQUENCE [LARGE SCALE GENOMIC DNA]</scope>
    <source>
        <strain evidence="2 3">S00198</strain>
    </source>
</reference>
<keyword evidence="3" id="KW-1185">Reference proteome</keyword>
<proteinExistence type="predicted"/>
<keyword evidence="1" id="KW-0732">Signal</keyword>